<evidence type="ECO:0000313" key="1">
    <source>
        <dbReference type="EMBL" id="SHH52453.1"/>
    </source>
</evidence>
<dbReference type="Proteomes" id="UP000184221">
    <property type="component" value="Unassembled WGS sequence"/>
</dbReference>
<organism evidence="1 2">
    <name type="scientific">Marivita hallyeonensis</name>
    <dbReference type="NCBI Taxonomy" id="996342"/>
    <lineage>
        <taxon>Bacteria</taxon>
        <taxon>Pseudomonadati</taxon>
        <taxon>Pseudomonadota</taxon>
        <taxon>Alphaproteobacteria</taxon>
        <taxon>Rhodobacterales</taxon>
        <taxon>Roseobacteraceae</taxon>
        <taxon>Marivita</taxon>
    </lineage>
</organism>
<name>A0A1M5TPY0_9RHOB</name>
<keyword evidence="2" id="KW-1185">Reference proteome</keyword>
<dbReference type="STRING" id="996342.SAMN05443551_2307"/>
<dbReference type="RefSeq" id="WP_143152675.1">
    <property type="nucleotide sequence ID" value="NZ_FQXC01000003.1"/>
</dbReference>
<evidence type="ECO:0000313" key="2">
    <source>
        <dbReference type="Proteomes" id="UP000184221"/>
    </source>
</evidence>
<proteinExistence type="predicted"/>
<dbReference type="EMBL" id="FQXC01000003">
    <property type="protein sequence ID" value="SHH52453.1"/>
    <property type="molecule type" value="Genomic_DNA"/>
</dbReference>
<sequence length="65" mass="7292">MNSPLKLFYKNESEARQKPLAGKLLSFKMNGYVKPGAKESDAEADMRQLKNRIVGDNAVFASFQI</sequence>
<gene>
    <name evidence="1" type="ORF">SAMN05443551_2307</name>
</gene>
<reference evidence="1 2" key="1">
    <citation type="submission" date="2016-11" db="EMBL/GenBank/DDBJ databases">
        <authorList>
            <person name="Jaros S."/>
            <person name="Januszkiewicz K."/>
            <person name="Wedrychowicz H."/>
        </authorList>
    </citation>
    <scope>NUCLEOTIDE SEQUENCE [LARGE SCALE GENOMIC DNA]</scope>
    <source>
        <strain evidence="1 2">DSM 29431</strain>
    </source>
</reference>
<dbReference type="AlphaFoldDB" id="A0A1M5TPY0"/>
<accession>A0A1M5TPY0</accession>
<protein>
    <submittedName>
        <fullName evidence="1">Uncharacterized protein</fullName>
    </submittedName>
</protein>